<feature type="region of interest" description="Disordered" evidence="1">
    <location>
        <begin position="190"/>
        <end position="248"/>
    </location>
</feature>
<evidence type="ECO:0008006" key="4">
    <source>
        <dbReference type="Google" id="ProtNLM"/>
    </source>
</evidence>
<name>A0A2R8AIH2_9RHOB</name>
<evidence type="ECO:0000313" key="3">
    <source>
        <dbReference type="Proteomes" id="UP000244911"/>
    </source>
</evidence>
<dbReference type="RefSeq" id="WP_108855912.1">
    <property type="nucleotide sequence ID" value="NZ_OMOI01000001.1"/>
</dbReference>
<reference evidence="2 3" key="1">
    <citation type="submission" date="2018-03" db="EMBL/GenBank/DDBJ databases">
        <authorList>
            <person name="Keele B.F."/>
        </authorList>
    </citation>
    <scope>NUCLEOTIDE SEQUENCE [LARGE SCALE GENOMIC DNA]</scope>
    <source>
        <strain evidence="2 3">CECT 8811</strain>
    </source>
</reference>
<organism evidence="2 3">
    <name type="scientific">Aliiroseovarius pelagivivens</name>
    <dbReference type="NCBI Taxonomy" id="1639690"/>
    <lineage>
        <taxon>Bacteria</taxon>
        <taxon>Pseudomonadati</taxon>
        <taxon>Pseudomonadota</taxon>
        <taxon>Alphaproteobacteria</taxon>
        <taxon>Rhodobacterales</taxon>
        <taxon>Paracoccaceae</taxon>
        <taxon>Aliiroseovarius</taxon>
    </lineage>
</organism>
<proteinExistence type="predicted"/>
<protein>
    <recommendedName>
        <fullName evidence="4">Lipoprotein</fullName>
    </recommendedName>
</protein>
<keyword evidence="3" id="KW-1185">Reference proteome</keyword>
<dbReference type="PROSITE" id="PS51257">
    <property type="entry name" value="PROKAR_LIPOPROTEIN"/>
    <property type="match status" value="1"/>
</dbReference>
<evidence type="ECO:0000256" key="1">
    <source>
        <dbReference type="SAM" id="MobiDB-lite"/>
    </source>
</evidence>
<feature type="compositionally biased region" description="Polar residues" evidence="1">
    <location>
        <begin position="294"/>
        <end position="304"/>
    </location>
</feature>
<sequence>MVNNNKILTVSYGTFSCTLEGFDDPFGAMKSIAEYFRGLAEHDRSFGAEPVTPDAAMLHRIAERESLKQVDAEIEDQGIILRQSGEDLKAKAANAPEMGADAPTKPGGLSTKLAPEDIQTDDREEEAGAAHDLNEDDALSKLSRLRAAAMDDQQISDEFLEDEHAAGSAKSAVTDLDDLDEFEELISNHALAADTEATEESVSETADRVAKRQRVKDQIAMNDDGAPNVGEPLSASNLREDRAPTPPTVLTGAALAASAAEDESNTDNAIDETAQVSRVLRVKRKRSDDGQENVVVSQTNTLGSDSIEDAAEIEIDAHQDAAQEEMPVLTAEEEADLAAELALVEAESRAELDAQAQPEPVTEREFAAVAPMPPLPLDDSLRVAVQEVSTKVVADIAGKQLENAHQSELHHEIEALLSTMEAESRMDARRERRAQVFDEQEAARDDTALERILAETNTQMDDQGASRRRNSISHLKAAVQATRADKSSGSAEFEEEGQETPYRSDLAQAVKQPSPEATSTKSPEPHRASPLVLISEQRVNETEAEQDPSASASRDRFVRPRRVNVSTTRKRPDATDADPDAEPANADNPELIAFTAFASDVDQNDTAGYLRAAASFVTQSSGQSHFSRPQVVKLVTKMNVPGGISREDALRAFGRLLREGDIIKVAQGCYSLTNVTTNVDQGGLQTA</sequence>
<dbReference type="AlphaFoldDB" id="A0A2R8AIH2"/>
<dbReference type="Proteomes" id="UP000244911">
    <property type="component" value="Unassembled WGS sequence"/>
</dbReference>
<feature type="region of interest" description="Disordered" evidence="1">
    <location>
        <begin position="478"/>
        <end position="586"/>
    </location>
</feature>
<gene>
    <name evidence="2" type="ORF">ALP8811_00839</name>
</gene>
<dbReference type="OrthoDB" id="7798282at2"/>
<evidence type="ECO:0000313" key="2">
    <source>
        <dbReference type="EMBL" id="SPF75845.1"/>
    </source>
</evidence>
<accession>A0A2R8AIH2</accession>
<feature type="region of interest" description="Disordered" evidence="1">
    <location>
        <begin position="95"/>
        <end position="114"/>
    </location>
</feature>
<feature type="region of interest" description="Disordered" evidence="1">
    <location>
        <begin position="283"/>
        <end position="305"/>
    </location>
</feature>
<dbReference type="EMBL" id="OMOI01000001">
    <property type="protein sequence ID" value="SPF75845.1"/>
    <property type="molecule type" value="Genomic_DNA"/>
</dbReference>